<comment type="subcellular location">
    <subcellularLocation>
        <location evidence="1">Nucleus</location>
    </subcellularLocation>
</comment>
<dbReference type="InterPro" id="IPR036638">
    <property type="entry name" value="HLH_DNA-bd_sf"/>
</dbReference>
<feature type="domain" description="BHLH" evidence="8">
    <location>
        <begin position="384"/>
        <end position="433"/>
    </location>
</feature>
<gene>
    <name evidence="9" type="ORF">BAE44_0002409</name>
</gene>
<dbReference type="EMBL" id="LWDX02008780">
    <property type="protein sequence ID" value="OEL36572.1"/>
    <property type="molecule type" value="Genomic_DNA"/>
</dbReference>
<proteinExistence type="inferred from homology"/>
<keyword evidence="4" id="KW-0010">Activator</keyword>
<dbReference type="Pfam" id="PF22754">
    <property type="entry name" value="bHLH-TF_ACT-like_plant"/>
    <property type="match status" value="1"/>
</dbReference>
<organism evidence="9 10">
    <name type="scientific">Dichanthelium oligosanthes</name>
    <dbReference type="NCBI Taxonomy" id="888268"/>
    <lineage>
        <taxon>Eukaryota</taxon>
        <taxon>Viridiplantae</taxon>
        <taxon>Streptophyta</taxon>
        <taxon>Embryophyta</taxon>
        <taxon>Tracheophyta</taxon>
        <taxon>Spermatophyta</taxon>
        <taxon>Magnoliopsida</taxon>
        <taxon>Liliopsida</taxon>
        <taxon>Poales</taxon>
        <taxon>Poaceae</taxon>
        <taxon>PACMAD clade</taxon>
        <taxon>Panicoideae</taxon>
        <taxon>Panicodae</taxon>
        <taxon>Paniceae</taxon>
        <taxon>Dichantheliinae</taxon>
        <taxon>Dichanthelium</taxon>
    </lineage>
</organism>
<evidence type="ECO:0000259" key="8">
    <source>
        <dbReference type="PROSITE" id="PS50888"/>
    </source>
</evidence>
<evidence type="ECO:0000256" key="3">
    <source>
        <dbReference type="ARBA" id="ARBA00023015"/>
    </source>
</evidence>
<dbReference type="Proteomes" id="UP000095767">
    <property type="component" value="Unassembled WGS sequence"/>
</dbReference>
<dbReference type="GO" id="GO:0005634">
    <property type="term" value="C:nucleus"/>
    <property type="evidence" value="ECO:0007669"/>
    <property type="project" value="UniProtKB-SubCell"/>
</dbReference>
<evidence type="ECO:0000256" key="1">
    <source>
        <dbReference type="ARBA" id="ARBA00004123"/>
    </source>
</evidence>
<comment type="caution">
    <text evidence="9">The sequence shown here is derived from an EMBL/GenBank/DDBJ whole genome shotgun (WGS) entry which is preliminary data.</text>
</comment>
<dbReference type="GO" id="GO:0046983">
    <property type="term" value="F:protein dimerization activity"/>
    <property type="evidence" value="ECO:0007669"/>
    <property type="project" value="InterPro"/>
</dbReference>
<feature type="compositionally biased region" description="Basic and acidic residues" evidence="7">
    <location>
        <begin position="480"/>
        <end position="500"/>
    </location>
</feature>
<dbReference type="Pfam" id="PF14215">
    <property type="entry name" value="bHLH-MYC_N"/>
    <property type="match status" value="1"/>
</dbReference>
<dbReference type="InterPro" id="IPR025610">
    <property type="entry name" value="MYC/MYB_N"/>
</dbReference>
<comment type="similarity">
    <text evidence="2">Belongs to the bHLH protein family.</text>
</comment>
<dbReference type="SUPFAM" id="SSF47459">
    <property type="entry name" value="HLH, helix-loop-helix DNA-binding domain"/>
    <property type="match status" value="1"/>
</dbReference>
<dbReference type="InterPro" id="IPR054502">
    <property type="entry name" value="bHLH-TF_ACT-like_plant"/>
</dbReference>
<keyword evidence="6" id="KW-0539">Nucleus</keyword>
<reference evidence="9 10" key="1">
    <citation type="submission" date="2016-09" db="EMBL/GenBank/DDBJ databases">
        <title>The draft genome of Dichanthelium oligosanthes: A C3 panicoid grass species.</title>
        <authorList>
            <person name="Studer A.J."/>
            <person name="Schnable J.C."/>
            <person name="Brutnell T.P."/>
        </authorList>
    </citation>
    <scope>NUCLEOTIDE SEQUENCE [LARGE SCALE GENOMIC DNA]</scope>
    <source>
        <strain evidence="10">cv. Kellogg 1175</strain>
        <tissue evidence="9">Leaf</tissue>
    </source>
</reference>
<evidence type="ECO:0000313" key="9">
    <source>
        <dbReference type="EMBL" id="OEL36572.1"/>
    </source>
</evidence>
<dbReference type="PANTHER" id="PTHR46266:SF3">
    <property type="entry name" value="TRANSCRIPTION FACTOR EGL1"/>
    <property type="match status" value="1"/>
</dbReference>
<dbReference type="OrthoDB" id="690068at2759"/>
<dbReference type="PANTHER" id="PTHR46266">
    <property type="entry name" value="TRANSCRIPTION FACTOR TT8"/>
    <property type="match status" value="1"/>
</dbReference>
<feature type="region of interest" description="Disordered" evidence="7">
    <location>
        <begin position="367"/>
        <end position="394"/>
    </location>
</feature>
<keyword evidence="5" id="KW-0804">Transcription</keyword>
<dbReference type="Pfam" id="PF00010">
    <property type="entry name" value="HLH"/>
    <property type="match status" value="1"/>
</dbReference>
<keyword evidence="3" id="KW-0805">Transcription regulation</keyword>
<dbReference type="AlphaFoldDB" id="A0A1E5WGQ2"/>
<dbReference type="Gene3D" id="4.10.280.10">
    <property type="entry name" value="Helix-loop-helix DNA-binding domain"/>
    <property type="match status" value="1"/>
</dbReference>
<dbReference type="SMART" id="SM00353">
    <property type="entry name" value="HLH"/>
    <property type="match status" value="1"/>
</dbReference>
<evidence type="ECO:0000256" key="7">
    <source>
        <dbReference type="SAM" id="MobiDB-lite"/>
    </source>
</evidence>
<dbReference type="STRING" id="888268.A0A1E5WGQ2"/>
<evidence type="ECO:0000256" key="6">
    <source>
        <dbReference type="ARBA" id="ARBA00023242"/>
    </source>
</evidence>
<evidence type="ECO:0000256" key="4">
    <source>
        <dbReference type="ARBA" id="ARBA00023159"/>
    </source>
</evidence>
<dbReference type="PROSITE" id="PS50888">
    <property type="entry name" value="BHLH"/>
    <property type="match status" value="1"/>
</dbReference>
<accession>A0A1E5WGQ2</accession>
<keyword evidence="10" id="KW-1185">Reference proteome</keyword>
<protein>
    <submittedName>
        <fullName evidence="9">Anthocyanin regulatory Lc protein</fullName>
    </submittedName>
</protein>
<evidence type="ECO:0000256" key="2">
    <source>
        <dbReference type="ARBA" id="ARBA00005510"/>
    </source>
</evidence>
<evidence type="ECO:0000313" key="10">
    <source>
        <dbReference type="Proteomes" id="UP000095767"/>
    </source>
</evidence>
<dbReference type="InterPro" id="IPR011598">
    <property type="entry name" value="bHLH_dom"/>
</dbReference>
<sequence length="584" mass="64532">MALSASPVEEEPQPGNDFRNHLATAVRSINWSYAVFWSVSSTGGPGVLTWKDGFYNGEVKTRKVTNSTTQLTADQLALQRSEQLRELHESLQLSAECGGGDHRGRPPRPVAALSPEDLGDTEWFYVVCMTYTFRPGQGLPGKSLVKKEHVWLRNAHLADSKTFPRVLFAKTIVCIPLMDGVLELGTTESTMEDPDLVNRATTPFGELQFPAACTEEPNSSPSANDTGEYSDIIVFEDMDHTAAMEAMISEVHELRKVTDECLPHANVKEVTMEINELYSICEGLDVQPLEDDWISIDGLLEVPPSPEPSPEVATDNADHTLSTPVDRYRLTSFTPWTRSDTDDVGVTATGREPQKLLKKVLSGGAWANNGGGDGSTTRTSTQESGIKNHVMSERRRREKLNEMFLILKSFIPSTRKVDKASILAETIAYLKELERRVQELESTKELSVSRPTASVLRRHGHDDEVVRSRKQVSGAKRKKGSELDAGGDRQKDQHWVRSKDGPSNVSITVADKEVLLDVQCRWKERLIARVFDAVKRLHLNILSVQSSTLDGLMGLKVRAQFASSAAVAPGMITEALQKAISSKP</sequence>
<name>A0A1E5WGQ2_9POAL</name>
<feature type="region of interest" description="Disordered" evidence="7">
    <location>
        <begin position="441"/>
        <end position="502"/>
    </location>
</feature>
<evidence type="ECO:0000256" key="5">
    <source>
        <dbReference type="ARBA" id="ARBA00023163"/>
    </source>
</evidence>